<proteinExistence type="predicted"/>
<reference evidence="2 3" key="1">
    <citation type="submission" date="2024-10" db="EMBL/GenBank/DDBJ databases">
        <title>The Natural Products Discovery Center: Release of the First 8490 Sequenced Strains for Exploring Actinobacteria Biosynthetic Diversity.</title>
        <authorList>
            <person name="Kalkreuter E."/>
            <person name="Kautsar S.A."/>
            <person name="Yang D."/>
            <person name="Bader C.D."/>
            <person name="Teijaro C.N."/>
            <person name="Fluegel L."/>
            <person name="Davis C.M."/>
            <person name="Simpson J.R."/>
            <person name="Lauterbach L."/>
            <person name="Steele A.D."/>
            <person name="Gui C."/>
            <person name="Meng S."/>
            <person name="Li G."/>
            <person name="Viehrig K."/>
            <person name="Ye F."/>
            <person name="Su P."/>
            <person name="Kiefer A.F."/>
            <person name="Nichols A."/>
            <person name="Cepeda A.J."/>
            <person name="Yan W."/>
            <person name="Fan B."/>
            <person name="Jiang Y."/>
            <person name="Adhikari A."/>
            <person name="Zheng C.-J."/>
            <person name="Schuster L."/>
            <person name="Cowan T.M."/>
            <person name="Smanski M.J."/>
            <person name="Chevrette M.G."/>
            <person name="De Carvalho L.P.S."/>
            <person name="Shen B."/>
        </authorList>
    </citation>
    <scope>NUCLEOTIDE SEQUENCE [LARGE SCALE GENOMIC DNA]</scope>
    <source>
        <strain evidence="2 3">NPDC053399</strain>
    </source>
</reference>
<dbReference type="InterPro" id="IPR002645">
    <property type="entry name" value="STAS_dom"/>
</dbReference>
<feature type="domain" description="STAS" evidence="1">
    <location>
        <begin position="1"/>
        <end position="64"/>
    </location>
</feature>
<dbReference type="InterPro" id="IPR036513">
    <property type="entry name" value="STAS_dom_sf"/>
</dbReference>
<protein>
    <submittedName>
        <fullName evidence="2">STAS domain-containing protein</fullName>
    </submittedName>
</protein>
<dbReference type="Pfam" id="PF01740">
    <property type="entry name" value="STAS"/>
    <property type="match status" value="1"/>
</dbReference>
<dbReference type="PROSITE" id="PS50801">
    <property type="entry name" value="STAS"/>
    <property type="match status" value="1"/>
</dbReference>
<evidence type="ECO:0000313" key="2">
    <source>
        <dbReference type="EMBL" id="MFI9105508.1"/>
    </source>
</evidence>
<sequence length="64" mass="7207">MLRPPRCRSRSLVVDLSAVTFIDCWGLHALLRARLRTRRSLTAPRLVAVGAPVTRLLARTDTRP</sequence>
<organism evidence="2 3">
    <name type="scientific">Streptomyces fildesensis</name>
    <dbReference type="NCBI Taxonomy" id="375757"/>
    <lineage>
        <taxon>Bacteria</taxon>
        <taxon>Bacillati</taxon>
        <taxon>Actinomycetota</taxon>
        <taxon>Actinomycetes</taxon>
        <taxon>Kitasatosporales</taxon>
        <taxon>Streptomycetaceae</taxon>
        <taxon>Streptomyces</taxon>
    </lineage>
</organism>
<keyword evidence="3" id="KW-1185">Reference proteome</keyword>
<accession>A0ABW8CGG1</accession>
<dbReference type="EMBL" id="JBITYG010000012">
    <property type="protein sequence ID" value="MFI9105508.1"/>
    <property type="molecule type" value="Genomic_DNA"/>
</dbReference>
<evidence type="ECO:0000259" key="1">
    <source>
        <dbReference type="PROSITE" id="PS50801"/>
    </source>
</evidence>
<evidence type="ECO:0000313" key="3">
    <source>
        <dbReference type="Proteomes" id="UP001614394"/>
    </source>
</evidence>
<comment type="caution">
    <text evidence="2">The sequence shown here is derived from an EMBL/GenBank/DDBJ whole genome shotgun (WGS) entry which is preliminary data.</text>
</comment>
<gene>
    <name evidence="2" type="ORF">ACIGXA_33865</name>
</gene>
<dbReference type="Proteomes" id="UP001614394">
    <property type="component" value="Unassembled WGS sequence"/>
</dbReference>
<name>A0ABW8CGG1_9ACTN</name>
<dbReference type="Gene3D" id="3.30.750.24">
    <property type="entry name" value="STAS domain"/>
    <property type="match status" value="1"/>
</dbReference>
<dbReference type="SUPFAM" id="SSF52091">
    <property type="entry name" value="SpoIIaa-like"/>
    <property type="match status" value="1"/>
</dbReference>
<dbReference type="RefSeq" id="WP_399656326.1">
    <property type="nucleotide sequence ID" value="NZ_JBITYG010000012.1"/>
</dbReference>